<feature type="domain" description="HTH tetR-type" evidence="3">
    <location>
        <begin position="5"/>
        <end position="65"/>
    </location>
</feature>
<feature type="DNA-binding region" description="H-T-H motif" evidence="2">
    <location>
        <begin position="28"/>
        <end position="47"/>
    </location>
</feature>
<dbReference type="InterPro" id="IPR009057">
    <property type="entry name" value="Homeodomain-like_sf"/>
</dbReference>
<dbReference type="SUPFAM" id="SSF46689">
    <property type="entry name" value="Homeodomain-like"/>
    <property type="match status" value="1"/>
</dbReference>
<dbReference type="AlphaFoldDB" id="A0A1H3AAE8"/>
<dbReference type="PANTHER" id="PTHR43479:SF11">
    <property type="entry name" value="ACREF_ENVCD OPERON REPRESSOR-RELATED"/>
    <property type="match status" value="1"/>
</dbReference>
<dbReference type="EMBL" id="FNNQ01000013">
    <property type="protein sequence ID" value="SDX26535.1"/>
    <property type="molecule type" value="Genomic_DNA"/>
</dbReference>
<keyword evidence="5" id="KW-1185">Reference proteome</keyword>
<protein>
    <submittedName>
        <fullName evidence="4">Transcriptional regulator, TetR family</fullName>
    </submittedName>
</protein>
<dbReference type="InterPro" id="IPR050624">
    <property type="entry name" value="HTH-type_Tx_Regulator"/>
</dbReference>
<dbReference type="RefSeq" id="WP_218142304.1">
    <property type="nucleotide sequence ID" value="NZ_FNNQ01000013.1"/>
</dbReference>
<accession>A0A1H3AAE8</accession>
<dbReference type="InterPro" id="IPR001647">
    <property type="entry name" value="HTH_TetR"/>
</dbReference>
<name>A0A1H3AAE8_9BACL</name>
<proteinExistence type="predicted"/>
<keyword evidence="1 2" id="KW-0238">DNA-binding</keyword>
<dbReference type="Gene3D" id="1.10.357.10">
    <property type="entry name" value="Tetracycline Repressor, domain 2"/>
    <property type="match status" value="1"/>
</dbReference>
<reference evidence="4 5" key="1">
    <citation type="submission" date="2016-10" db="EMBL/GenBank/DDBJ databases">
        <authorList>
            <person name="de Groot N.N."/>
        </authorList>
    </citation>
    <scope>NUCLEOTIDE SEQUENCE [LARGE SCALE GENOMIC DNA]</scope>
    <source>
        <strain evidence="4 5">DSM 45610</strain>
    </source>
</reference>
<dbReference type="InterPro" id="IPR041479">
    <property type="entry name" value="TetR_CgmR_C"/>
</dbReference>
<dbReference type="Pfam" id="PF17937">
    <property type="entry name" value="TetR_C_28"/>
    <property type="match status" value="1"/>
</dbReference>
<sequence>MNNDGSKRSRLLTSASDIVREKGVSKLTLEAVANQAGVSKGGLLYYFPSKEALIKAMIDEMLDVYVNDIQKNLQDIKGRGQWTRAYMKSMFMEVEDGLKISSALLASMFTNPELLDKAQTRYKEFQEKVENDQADPIHSTIARLAADGLWFAEMFGLAPLDKKMRDKVYDELTNLITKGDE</sequence>
<dbReference type="PRINTS" id="PR00455">
    <property type="entry name" value="HTHTETR"/>
</dbReference>
<dbReference type="PANTHER" id="PTHR43479">
    <property type="entry name" value="ACREF/ENVCD OPERON REPRESSOR-RELATED"/>
    <property type="match status" value="1"/>
</dbReference>
<dbReference type="SUPFAM" id="SSF48498">
    <property type="entry name" value="Tetracyclin repressor-like, C-terminal domain"/>
    <property type="match status" value="1"/>
</dbReference>
<evidence type="ECO:0000259" key="3">
    <source>
        <dbReference type="PROSITE" id="PS50977"/>
    </source>
</evidence>
<evidence type="ECO:0000256" key="2">
    <source>
        <dbReference type="PROSITE-ProRule" id="PRU00335"/>
    </source>
</evidence>
<evidence type="ECO:0000256" key="1">
    <source>
        <dbReference type="ARBA" id="ARBA00023125"/>
    </source>
</evidence>
<dbReference type="GO" id="GO:0003677">
    <property type="term" value="F:DNA binding"/>
    <property type="evidence" value="ECO:0007669"/>
    <property type="project" value="UniProtKB-UniRule"/>
</dbReference>
<dbReference type="STRING" id="1048340.SAMN05444487_11311"/>
<dbReference type="PROSITE" id="PS50977">
    <property type="entry name" value="HTH_TETR_2"/>
    <property type="match status" value="1"/>
</dbReference>
<dbReference type="InterPro" id="IPR036271">
    <property type="entry name" value="Tet_transcr_reg_TetR-rel_C_sf"/>
</dbReference>
<evidence type="ECO:0000313" key="5">
    <source>
        <dbReference type="Proteomes" id="UP000198534"/>
    </source>
</evidence>
<organism evidence="4 5">
    <name type="scientific">Marininema mesophilum</name>
    <dbReference type="NCBI Taxonomy" id="1048340"/>
    <lineage>
        <taxon>Bacteria</taxon>
        <taxon>Bacillati</taxon>
        <taxon>Bacillota</taxon>
        <taxon>Bacilli</taxon>
        <taxon>Bacillales</taxon>
        <taxon>Thermoactinomycetaceae</taxon>
        <taxon>Marininema</taxon>
    </lineage>
</organism>
<evidence type="ECO:0000313" key="4">
    <source>
        <dbReference type="EMBL" id="SDX26535.1"/>
    </source>
</evidence>
<dbReference type="Pfam" id="PF00440">
    <property type="entry name" value="TetR_N"/>
    <property type="match status" value="1"/>
</dbReference>
<dbReference type="Proteomes" id="UP000198534">
    <property type="component" value="Unassembled WGS sequence"/>
</dbReference>
<gene>
    <name evidence="4" type="ORF">SAMN05444487_11311</name>
</gene>